<reference evidence="4" key="1">
    <citation type="submission" date="2013-09" db="EMBL/GenBank/DDBJ databases">
        <title>The Genome Sequence of Anopheles maculatus species B.</title>
        <authorList>
            <consortium name="The Broad Institute Genomics Platform"/>
            <person name="Neafsey D.E."/>
            <person name="Besansky N."/>
            <person name="Howell P."/>
            <person name="Walton C."/>
            <person name="Young S.K."/>
            <person name="Zeng Q."/>
            <person name="Gargeya S."/>
            <person name="Fitzgerald M."/>
            <person name="Haas B."/>
            <person name="Abouelleil A."/>
            <person name="Allen A.W."/>
            <person name="Alvarado L."/>
            <person name="Arachchi H.M."/>
            <person name="Berlin A.M."/>
            <person name="Chapman S.B."/>
            <person name="Gainer-Dewar J."/>
            <person name="Goldberg J."/>
            <person name="Griggs A."/>
            <person name="Gujja S."/>
            <person name="Hansen M."/>
            <person name="Howarth C."/>
            <person name="Imamovic A."/>
            <person name="Ireland A."/>
            <person name="Larimer J."/>
            <person name="McCowan C."/>
            <person name="Murphy C."/>
            <person name="Pearson M."/>
            <person name="Poon T.W."/>
            <person name="Priest M."/>
            <person name="Roberts A."/>
            <person name="Saif S."/>
            <person name="Shea T."/>
            <person name="Sisk P."/>
            <person name="Sykes S."/>
            <person name="Wortman J."/>
            <person name="Nusbaum C."/>
            <person name="Birren B."/>
        </authorList>
    </citation>
    <scope>NUCLEOTIDE SEQUENCE [LARGE SCALE GENOMIC DNA]</scope>
    <source>
        <strain evidence="4">maculatus3</strain>
    </source>
</reference>
<sequence length="303" mass="33481">MHPPEFTKQLKDVIAADGEPLQLNCHVNGDPLPQIVWTRDGKKLASSDVIDIKYKSGIASLRINELFPEDSGVYVCTAKNSMGEASTQCTLDVKKGPTSTSRPEGKGVPIKPPVIKKHADSGYYKDGSEVFVSCSINCTDPFNVIWLHDNREIKNSADFEYLNDGDIYTLHIAEIFPEDAGTYTCEAFNKGGESFSSCTITVLAQDDQKEKPTFAKFPASLSVLDGAKAVFSCETYEAPSKLQWYKDGEPINESSNRYRFVKKDNKYTFTVAKCSFEDIGQYQVRVVTRTGDALASFSLNVSA</sequence>
<dbReference type="Pfam" id="PF07679">
    <property type="entry name" value="I-set"/>
    <property type="match status" value="3"/>
</dbReference>
<dbReference type="EnsemblMetazoa" id="AMAM021113-RA">
    <property type="protein sequence ID" value="AMAM021113-PA"/>
    <property type="gene ID" value="AMAM021113"/>
</dbReference>
<dbReference type="InterPro" id="IPR013783">
    <property type="entry name" value="Ig-like_fold"/>
</dbReference>
<dbReference type="Proteomes" id="UP000075901">
    <property type="component" value="Unassembled WGS sequence"/>
</dbReference>
<dbReference type="PANTHER" id="PTHR47633">
    <property type="entry name" value="IMMUNOGLOBULIN"/>
    <property type="match status" value="1"/>
</dbReference>
<organism evidence="3 4">
    <name type="scientific">Anopheles maculatus</name>
    <dbReference type="NCBI Taxonomy" id="74869"/>
    <lineage>
        <taxon>Eukaryota</taxon>
        <taxon>Metazoa</taxon>
        <taxon>Ecdysozoa</taxon>
        <taxon>Arthropoda</taxon>
        <taxon>Hexapoda</taxon>
        <taxon>Insecta</taxon>
        <taxon>Pterygota</taxon>
        <taxon>Neoptera</taxon>
        <taxon>Endopterygota</taxon>
        <taxon>Diptera</taxon>
        <taxon>Nematocera</taxon>
        <taxon>Culicoidea</taxon>
        <taxon>Culicidae</taxon>
        <taxon>Anophelinae</taxon>
        <taxon>Anopheles</taxon>
        <taxon>Anopheles maculatus group</taxon>
    </lineage>
</organism>
<evidence type="ECO:0000313" key="3">
    <source>
        <dbReference type="EnsemblMetazoa" id="AMAM021113-PA"/>
    </source>
</evidence>
<dbReference type="Gene3D" id="2.60.40.10">
    <property type="entry name" value="Immunoglobulins"/>
    <property type="match status" value="3"/>
</dbReference>
<feature type="domain" description="Ig-like" evidence="2">
    <location>
        <begin position="4"/>
        <end position="92"/>
    </location>
</feature>
<dbReference type="AlphaFoldDB" id="A0A182T7C4"/>
<dbReference type="InterPro" id="IPR036179">
    <property type="entry name" value="Ig-like_dom_sf"/>
</dbReference>
<dbReference type="FunFam" id="2.60.40.10:FF:000097">
    <property type="entry name" value="Bent, isoform F"/>
    <property type="match status" value="2"/>
</dbReference>
<reference evidence="3" key="2">
    <citation type="submission" date="2020-05" db="UniProtKB">
        <authorList>
            <consortium name="EnsemblMetazoa"/>
        </authorList>
    </citation>
    <scope>IDENTIFICATION</scope>
    <source>
        <strain evidence="3">maculatus3</strain>
    </source>
</reference>
<accession>A0A182T7C4</accession>
<dbReference type="InterPro" id="IPR013098">
    <property type="entry name" value="Ig_I-set"/>
</dbReference>
<dbReference type="SMART" id="SM00409">
    <property type="entry name" value="IG"/>
    <property type="match status" value="3"/>
</dbReference>
<dbReference type="VEuPathDB" id="VectorBase:AMAM021113"/>
<dbReference type="InterPro" id="IPR007110">
    <property type="entry name" value="Ig-like_dom"/>
</dbReference>
<feature type="domain" description="Ig-like" evidence="2">
    <location>
        <begin position="112"/>
        <end position="201"/>
    </location>
</feature>
<evidence type="ECO:0000313" key="4">
    <source>
        <dbReference type="Proteomes" id="UP000075901"/>
    </source>
</evidence>
<dbReference type="PANTHER" id="PTHR47633:SF4">
    <property type="entry name" value="MYOPALLADIN ISOFORM X1"/>
    <property type="match status" value="1"/>
</dbReference>
<dbReference type="InterPro" id="IPR003599">
    <property type="entry name" value="Ig_sub"/>
</dbReference>
<dbReference type="SMART" id="SM00408">
    <property type="entry name" value="IGc2"/>
    <property type="match status" value="3"/>
</dbReference>
<protein>
    <recommendedName>
        <fullName evidence="2">Ig-like domain-containing protein</fullName>
    </recommendedName>
</protein>
<dbReference type="SUPFAM" id="SSF48726">
    <property type="entry name" value="Immunoglobulin"/>
    <property type="match status" value="3"/>
</dbReference>
<dbReference type="InterPro" id="IPR003598">
    <property type="entry name" value="Ig_sub2"/>
</dbReference>
<proteinExistence type="predicted"/>
<feature type="domain" description="Ig-like" evidence="2">
    <location>
        <begin position="212"/>
        <end position="302"/>
    </location>
</feature>
<evidence type="ECO:0000259" key="2">
    <source>
        <dbReference type="PROSITE" id="PS50835"/>
    </source>
</evidence>
<dbReference type="PROSITE" id="PS50835">
    <property type="entry name" value="IG_LIKE"/>
    <property type="match status" value="3"/>
</dbReference>
<feature type="region of interest" description="Disordered" evidence="1">
    <location>
        <begin position="92"/>
        <end position="111"/>
    </location>
</feature>
<name>A0A182T7C4_9DIPT</name>
<evidence type="ECO:0000256" key="1">
    <source>
        <dbReference type="SAM" id="MobiDB-lite"/>
    </source>
</evidence>
<keyword evidence="4" id="KW-1185">Reference proteome</keyword>